<dbReference type="InterPro" id="IPR037119">
    <property type="entry name" value="Haem_oxidase_HugZ-like_sf"/>
</dbReference>
<name>A0ABR1G6J0_AURAN</name>
<comment type="caution">
    <text evidence="2">The sequence shown here is derived from an EMBL/GenBank/DDBJ whole genome shotgun (WGS) entry which is preliminary data.</text>
</comment>
<sequence>MVADPRLNTHTGRICNHMNVDHVHTVLAMARMEWPAARRASLTEVTETGVAIVAARGGERRELAIAFKPPAKDMMEARSRLTALHRAAKGSRSLVAGLFVATYCPAVGPLAGPPAARAPAGGEANVWLLARAMAAARALLSAATFHFTYNVLRLHKDGIIGWRVVTIPLGMAAFKKLAASSRTPRTSASRPTRT</sequence>
<proteinExistence type="predicted"/>
<reference evidence="2 3" key="1">
    <citation type="submission" date="2024-03" db="EMBL/GenBank/DDBJ databases">
        <title>Aureococcus anophagefferens CCMP1851 and Kratosvirus quantuckense: Draft genome of a second virus-susceptible host strain in the model system.</title>
        <authorList>
            <person name="Chase E."/>
            <person name="Truchon A.R."/>
            <person name="Schepens W."/>
            <person name="Wilhelm S.W."/>
        </authorList>
    </citation>
    <scope>NUCLEOTIDE SEQUENCE [LARGE SCALE GENOMIC DNA]</scope>
    <source>
        <strain evidence="2 3">CCMP1851</strain>
    </source>
</reference>
<organism evidence="2 3">
    <name type="scientific">Aureococcus anophagefferens</name>
    <name type="common">Harmful bloom alga</name>
    <dbReference type="NCBI Taxonomy" id="44056"/>
    <lineage>
        <taxon>Eukaryota</taxon>
        <taxon>Sar</taxon>
        <taxon>Stramenopiles</taxon>
        <taxon>Ochrophyta</taxon>
        <taxon>Pelagophyceae</taxon>
        <taxon>Pelagomonadales</taxon>
        <taxon>Pelagomonadaceae</taxon>
        <taxon>Aureococcus</taxon>
    </lineage>
</organism>
<keyword evidence="3" id="KW-1185">Reference proteome</keyword>
<dbReference type="EMBL" id="JBBJCI010000092">
    <property type="protein sequence ID" value="KAK7248578.1"/>
    <property type="molecule type" value="Genomic_DNA"/>
</dbReference>
<dbReference type="InterPro" id="IPR019595">
    <property type="entry name" value="DUF2470"/>
</dbReference>
<evidence type="ECO:0000313" key="3">
    <source>
        <dbReference type="Proteomes" id="UP001363151"/>
    </source>
</evidence>
<dbReference type="Proteomes" id="UP001363151">
    <property type="component" value="Unassembled WGS sequence"/>
</dbReference>
<dbReference type="Gene3D" id="3.20.180.10">
    <property type="entry name" value="PNP-oxidase-like"/>
    <property type="match status" value="1"/>
</dbReference>
<evidence type="ECO:0000259" key="1">
    <source>
        <dbReference type="Pfam" id="PF10615"/>
    </source>
</evidence>
<dbReference type="Pfam" id="PF10615">
    <property type="entry name" value="DUF2470"/>
    <property type="match status" value="1"/>
</dbReference>
<feature type="domain" description="DUF2470" evidence="1">
    <location>
        <begin position="12"/>
        <end position="84"/>
    </location>
</feature>
<evidence type="ECO:0000313" key="2">
    <source>
        <dbReference type="EMBL" id="KAK7248578.1"/>
    </source>
</evidence>
<protein>
    <recommendedName>
        <fullName evidence="1">DUF2470 domain-containing protein</fullName>
    </recommendedName>
</protein>
<accession>A0ABR1G6J0</accession>
<gene>
    <name evidence="2" type="ORF">SO694_00160048</name>
</gene>